<reference evidence="9" key="1">
    <citation type="submission" date="2023-08" db="EMBL/GenBank/DDBJ databases">
        <title>Black Yeasts Isolated from many extreme environments.</title>
        <authorList>
            <person name="Coleine C."/>
            <person name="Stajich J.E."/>
            <person name="Selbmann L."/>
        </authorList>
    </citation>
    <scope>NUCLEOTIDE SEQUENCE</scope>
    <source>
        <strain evidence="9">CCFEE 5810</strain>
    </source>
</reference>
<feature type="transmembrane region" description="Helical" evidence="8">
    <location>
        <begin position="12"/>
        <end position="38"/>
    </location>
</feature>
<evidence type="ECO:0000256" key="5">
    <source>
        <dbReference type="ARBA" id="ARBA00023033"/>
    </source>
</evidence>
<dbReference type="AlphaFoldDB" id="A0AAN7WIA6"/>
<evidence type="ECO:0000256" key="8">
    <source>
        <dbReference type="SAM" id="Phobius"/>
    </source>
</evidence>
<feature type="transmembrane region" description="Helical" evidence="8">
    <location>
        <begin position="147"/>
        <end position="168"/>
    </location>
</feature>
<protein>
    <recommendedName>
        <fullName evidence="11">Anthrone oxygenase</fullName>
    </recommendedName>
</protein>
<dbReference type="Pfam" id="PF08592">
    <property type="entry name" value="Anthrone_oxy"/>
    <property type="match status" value="1"/>
</dbReference>
<name>A0AAN7WIA6_9PEZI</name>
<keyword evidence="4" id="KW-0560">Oxidoreductase</keyword>
<comment type="subcellular location">
    <subcellularLocation>
        <location evidence="1">Membrane</location>
        <topology evidence="1">Multi-pass membrane protein</topology>
    </subcellularLocation>
</comment>
<evidence type="ECO:0000256" key="1">
    <source>
        <dbReference type="ARBA" id="ARBA00004141"/>
    </source>
</evidence>
<evidence type="ECO:0000313" key="9">
    <source>
        <dbReference type="EMBL" id="KAK5706872.1"/>
    </source>
</evidence>
<evidence type="ECO:0000256" key="6">
    <source>
        <dbReference type="ARBA" id="ARBA00023136"/>
    </source>
</evidence>
<dbReference type="PANTHER" id="PTHR35042:SF3">
    <property type="entry name" value="ANTHRONE OXYGENASE-RELATED"/>
    <property type="match status" value="1"/>
</dbReference>
<feature type="transmembrane region" description="Helical" evidence="8">
    <location>
        <begin position="92"/>
        <end position="111"/>
    </location>
</feature>
<evidence type="ECO:0000256" key="3">
    <source>
        <dbReference type="ARBA" id="ARBA00022989"/>
    </source>
</evidence>
<comment type="similarity">
    <text evidence="7">Belongs to the anthrone oxygenase family.</text>
</comment>
<proteinExistence type="inferred from homology"/>
<dbReference type="InterPro" id="IPR013901">
    <property type="entry name" value="Anthrone_oxy"/>
</dbReference>
<keyword evidence="5" id="KW-0503">Monooxygenase</keyword>
<dbReference type="GO" id="GO:0016020">
    <property type="term" value="C:membrane"/>
    <property type="evidence" value="ECO:0007669"/>
    <property type="project" value="UniProtKB-SubCell"/>
</dbReference>
<keyword evidence="3 8" id="KW-1133">Transmembrane helix</keyword>
<evidence type="ECO:0000256" key="7">
    <source>
        <dbReference type="ARBA" id="ARBA00034313"/>
    </source>
</evidence>
<gene>
    <name evidence="9" type="ORF">LTR97_001864</name>
</gene>
<keyword evidence="2 8" id="KW-0812">Transmembrane</keyword>
<dbReference type="EMBL" id="JAVRQU010000002">
    <property type="protein sequence ID" value="KAK5706872.1"/>
    <property type="molecule type" value="Genomic_DNA"/>
</dbReference>
<keyword evidence="6 8" id="KW-0472">Membrane</keyword>
<sequence length="185" mass="19906">MPALQDKLSPVLPSMAILTGSLLSGAMLSHALTIPIILDTTVNLPASLIVAQWSRTFHYGHLIMPPVAIGTLALYLAVLYTRRQAKAPVSGYATAALMTVAIIPFTLMFMGNTNAALFKLEDEFSVAAGVATQPYDLARKLVTTWGYLHLCRAVMPFIGACVGFSTFLQERKADFLGSSSEKGVR</sequence>
<evidence type="ECO:0000256" key="2">
    <source>
        <dbReference type="ARBA" id="ARBA00022692"/>
    </source>
</evidence>
<dbReference type="GO" id="GO:0004497">
    <property type="term" value="F:monooxygenase activity"/>
    <property type="evidence" value="ECO:0007669"/>
    <property type="project" value="UniProtKB-KW"/>
</dbReference>
<feature type="transmembrane region" description="Helical" evidence="8">
    <location>
        <begin position="58"/>
        <end position="80"/>
    </location>
</feature>
<accession>A0AAN7WIA6</accession>
<dbReference type="Proteomes" id="UP001310594">
    <property type="component" value="Unassembled WGS sequence"/>
</dbReference>
<evidence type="ECO:0008006" key="11">
    <source>
        <dbReference type="Google" id="ProtNLM"/>
    </source>
</evidence>
<organism evidence="9 10">
    <name type="scientific">Elasticomyces elasticus</name>
    <dbReference type="NCBI Taxonomy" id="574655"/>
    <lineage>
        <taxon>Eukaryota</taxon>
        <taxon>Fungi</taxon>
        <taxon>Dikarya</taxon>
        <taxon>Ascomycota</taxon>
        <taxon>Pezizomycotina</taxon>
        <taxon>Dothideomycetes</taxon>
        <taxon>Dothideomycetidae</taxon>
        <taxon>Mycosphaerellales</taxon>
        <taxon>Teratosphaeriaceae</taxon>
        <taxon>Elasticomyces</taxon>
    </lineage>
</organism>
<evidence type="ECO:0000313" key="10">
    <source>
        <dbReference type="Proteomes" id="UP001310594"/>
    </source>
</evidence>
<comment type="caution">
    <text evidence="9">The sequence shown here is derived from an EMBL/GenBank/DDBJ whole genome shotgun (WGS) entry which is preliminary data.</text>
</comment>
<dbReference type="PANTHER" id="PTHR35042">
    <property type="entry name" value="ANTHRONE OXYGENASE ENCC"/>
    <property type="match status" value="1"/>
</dbReference>
<evidence type="ECO:0000256" key="4">
    <source>
        <dbReference type="ARBA" id="ARBA00023002"/>
    </source>
</evidence>